<dbReference type="Proteomes" id="UP001165962">
    <property type="component" value="Unassembled WGS sequence"/>
</dbReference>
<dbReference type="SUPFAM" id="SSF57783">
    <property type="entry name" value="Zinc beta-ribbon"/>
    <property type="match status" value="1"/>
</dbReference>
<evidence type="ECO:0000313" key="2">
    <source>
        <dbReference type="Proteomes" id="UP001165962"/>
    </source>
</evidence>
<accession>A0ABX0JJ45</accession>
<dbReference type="RefSeq" id="WP_166158509.1">
    <property type="nucleotide sequence ID" value="NZ_JAAOIW010000041.1"/>
</dbReference>
<protein>
    <recommendedName>
        <fullName evidence="3">Zinc finger CHC2-type domain-containing protein</fullName>
    </recommendedName>
</protein>
<reference evidence="1" key="1">
    <citation type="submission" date="2020-03" db="EMBL/GenBank/DDBJ databases">
        <title>Draft sequencing of Paenibacilllus sp. S3N08.</title>
        <authorList>
            <person name="Kim D.-U."/>
        </authorList>
    </citation>
    <scope>NUCLEOTIDE SEQUENCE</scope>
    <source>
        <strain evidence="1">S3N08</strain>
    </source>
</reference>
<gene>
    <name evidence="1" type="ORF">G9U52_38160</name>
</gene>
<proteinExistence type="predicted"/>
<name>A0ABX0JJ45_9BACL</name>
<comment type="caution">
    <text evidence="1">The sequence shown here is derived from an EMBL/GenBank/DDBJ whole genome shotgun (WGS) entry which is preliminary data.</text>
</comment>
<dbReference type="InterPro" id="IPR036977">
    <property type="entry name" value="DNA_primase_Znf_CHC2"/>
</dbReference>
<sequence length="229" mass="26917">MALNIIDIADQHGLIKNRGSRSSRPSAEVLYKCPFCQEDSKPAKMKRFYLSLNEDKQCFKCWFCLERGGVFRFISLLEGVSEQEIAVRYSNPNKKILHPAEKLTRTQKRLMGMEREPNWDAMKKRDQEYYLRTLDLVWKEWERFVESQRTDSYFYLLIGIHSMKYQEYIEAIARREKELGVSIVKEILEAFSQTDKPDWAAKQDYFFSSYTSKSSEIGDSSDTTYDVGA</sequence>
<evidence type="ECO:0008006" key="3">
    <source>
        <dbReference type="Google" id="ProtNLM"/>
    </source>
</evidence>
<evidence type="ECO:0000313" key="1">
    <source>
        <dbReference type="EMBL" id="NHN35515.1"/>
    </source>
</evidence>
<organism evidence="1 2">
    <name type="scientific">Paenibacillus agricola</name>
    <dbReference type="NCBI Taxonomy" id="2716264"/>
    <lineage>
        <taxon>Bacteria</taxon>
        <taxon>Bacillati</taxon>
        <taxon>Bacillota</taxon>
        <taxon>Bacilli</taxon>
        <taxon>Bacillales</taxon>
        <taxon>Paenibacillaceae</taxon>
        <taxon>Paenibacillus</taxon>
    </lineage>
</organism>
<keyword evidence="2" id="KW-1185">Reference proteome</keyword>
<dbReference type="Gene3D" id="3.90.580.10">
    <property type="entry name" value="Zinc finger, CHC2-type domain"/>
    <property type="match status" value="1"/>
</dbReference>
<dbReference type="EMBL" id="JAAOIW010000041">
    <property type="protein sequence ID" value="NHN35515.1"/>
    <property type="molecule type" value="Genomic_DNA"/>
</dbReference>